<accession>A0A9W7XHG4</accession>
<name>A0A9W7XHG4_9FUNG</name>
<dbReference type="Proteomes" id="UP001145021">
    <property type="component" value="Unassembled WGS sequence"/>
</dbReference>
<reference evidence="2" key="1">
    <citation type="submission" date="2022-07" db="EMBL/GenBank/DDBJ databases">
        <title>Phylogenomic reconstructions and comparative analyses of Kickxellomycotina fungi.</title>
        <authorList>
            <person name="Reynolds N.K."/>
            <person name="Stajich J.E."/>
            <person name="Barry K."/>
            <person name="Grigoriev I.V."/>
            <person name="Crous P."/>
            <person name="Smith M.E."/>
        </authorList>
    </citation>
    <scope>NUCLEOTIDE SEQUENCE</scope>
    <source>
        <strain evidence="2">NBRC 105413</strain>
    </source>
</reference>
<evidence type="ECO:0000256" key="1">
    <source>
        <dbReference type="SAM" id="MobiDB-lite"/>
    </source>
</evidence>
<evidence type="ECO:0000313" key="3">
    <source>
        <dbReference type="Proteomes" id="UP001145021"/>
    </source>
</evidence>
<feature type="compositionally biased region" description="Polar residues" evidence="1">
    <location>
        <begin position="290"/>
        <end position="302"/>
    </location>
</feature>
<dbReference type="AlphaFoldDB" id="A0A9W7XHG4"/>
<sequence>MGQAYSHWNSSERQQQPGQPGQPGQAPTQQTSSSMRSGNNMPRAQSTAFRGTGTSDGQRQQRSRFLPYTTGSPRIISRRSEPPSAAIPQAPDTLEPREQPAATQPSSSHNGPEMDLLAAAAAAADAEDISMDASSQMVDDTAASNGTGWRHTRARVRAGNELLSRIVSRSVVNSIAQELDRRNRVLREEQQSPGAESELPSGVTEFQLDIGGGLDLYLNVLMFILSVLESDLDDAIDSPEDEQAVTAASDTVDATAGDSADATAGSSRRQTQGDDTMDTSADGDDEPVSREQNSPTSVLESTNPGMQFRMFLLPGAIEQALDHYA</sequence>
<comment type="caution">
    <text evidence="2">The sequence shown here is derived from an EMBL/GenBank/DDBJ whole genome shotgun (WGS) entry which is preliminary data.</text>
</comment>
<feature type="region of interest" description="Disordered" evidence="1">
    <location>
        <begin position="239"/>
        <end position="302"/>
    </location>
</feature>
<feature type="compositionally biased region" description="Polar residues" evidence="1">
    <location>
        <begin position="1"/>
        <end position="13"/>
    </location>
</feature>
<protein>
    <submittedName>
        <fullName evidence="2">Uncharacterized protein</fullName>
    </submittedName>
</protein>
<feature type="compositionally biased region" description="Low complexity" evidence="1">
    <location>
        <begin position="14"/>
        <end position="31"/>
    </location>
</feature>
<feature type="region of interest" description="Disordered" evidence="1">
    <location>
        <begin position="1"/>
        <end position="112"/>
    </location>
</feature>
<feature type="compositionally biased region" description="Low complexity" evidence="1">
    <location>
        <begin position="244"/>
        <end position="267"/>
    </location>
</feature>
<keyword evidence="3" id="KW-1185">Reference proteome</keyword>
<proteinExistence type="predicted"/>
<feature type="non-terminal residue" evidence="2">
    <location>
        <position position="325"/>
    </location>
</feature>
<gene>
    <name evidence="2" type="ORF">LPJ64_005579</name>
</gene>
<feature type="compositionally biased region" description="Polar residues" evidence="1">
    <location>
        <begin position="101"/>
        <end position="110"/>
    </location>
</feature>
<feature type="compositionally biased region" description="Acidic residues" evidence="1">
    <location>
        <begin position="275"/>
        <end position="286"/>
    </location>
</feature>
<organism evidence="2 3">
    <name type="scientific">Coemansia asiatica</name>
    <dbReference type="NCBI Taxonomy" id="1052880"/>
    <lineage>
        <taxon>Eukaryota</taxon>
        <taxon>Fungi</taxon>
        <taxon>Fungi incertae sedis</taxon>
        <taxon>Zoopagomycota</taxon>
        <taxon>Kickxellomycotina</taxon>
        <taxon>Kickxellomycetes</taxon>
        <taxon>Kickxellales</taxon>
        <taxon>Kickxellaceae</taxon>
        <taxon>Coemansia</taxon>
    </lineage>
</organism>
<feature type="compositionally biased region" description="Polar residues" evidence="1">
    <location>
        <begin position="32"/>
        <end position="60"/>
    </location>
</feature>
<evidence type="ECO:0000313" key="2">
    <source>
        <dbReference type="EMBL" id="KAJ1642591.1"/>
    </source>
</evidence>
<dbReference type="EMBL" id="JANBOH010000372">
    <property type="protein sequence ID" value="KAJ1642591.1"/>
    <property type="molecule type" value="Genomic_DNA"/>
</dbReference>